<dbReference type="SUPFAM" id="SSF52540">
    <property type="entry name" value="P-loop containing nucleoside triphosphate hydrolases"/>
    <property type="match status" value="1"/>
</dbReference>
<dbReference type="InterPro" id="IPR052431">
    <property type="entry name" value="SKI2_subfamily_helicases"/>
</dbReference>
<dbReference type="EMBL" id="MN740017">
    <property type="protein sequence ID" value="QHT84390.1"/>
    <property type="molecule type" value="Genomic_DNA"/>
</dbReference>
<evidence type="ECO:0000313" key="4">
    <source>
        <dbReference type="EMBL" id="QHT84390.1"/>
    </source>
</evidence>
<dbReference type="PROSITE" id="PS51192">
    <property type="entry name" value="HELICASE_ATP_BIND_1"/>
    <property type="match status" value="1"/>
</dbReference>
<dbReference type="PANTHER" id="PTHR44533:SF4">
    <property type="entry name" value="DEAD_H RNA HELICASE, PUTATIVE-RELATED"/>
    <property type="match status" value="1"/>
</dbReference>
<sequence>MSKHYTKKFNNKSNTISKEDVRGNWEAAFFQRGKIKIDEQCIKTNCPTGSFNPYNIPDLMNPRLSKEEEISKKKNNSEKLTKTETMIYENYTDKHNKQVESDLKKLELHGLNAKPETDEGRIRLLFKTIEYYFLSRNSNPKADDMIYYAFNKIIELNISEKLLVEYDEIITKIKNVIADLDIIDLQFNRFHSNMPPLNEKGFVRLDPFQKEVITNIDNNISTIVQAPTSAGKSILTGYLYTKNNKTSDTIKAIVVVPTDPLAWQMSSMIGKITKKDIPLITRTFQSDTTRDGLIKKIKSVGIVVGTPQYLADFLPLLDIKFDWLVVDEIHMIGKESCQEMELIIKAYSDIPILALSATIGNADMLKDWFIKTGHKDDISIVKCEKRFFNLQKFYYDKGQADDALVRIHPFSMVNFNDIKSGKILSLTLNATPPDIWDLAIKLNSLLTPELKIKKYFTNDSRISLDDATEYFMKLLHWMVENCDKPKYKKKIEEIISKYQLEEINNKTFDLYEIAMHLKKNNKTPALVFQTDSHLCLEYVRKFSKTIREEEEKAHPTLLDQRLKEQQRIRNESKRSEQILMVEDRKSESKNAKKAVKINLDKAGDKKFSKLMMMNDNFDDINEKPADIAIYEPHHDFILNNNQQFSQYMIKEWDKELKSFFPHHGSEYHYMIDLLWRGVGVYCKGLPDPYLHIVQNLACDGKLGVVFSDDSLVFGVSMPFRTTVITPDENINSMMYHQMAGRAGRRGLDKEGNVILVGYKPEKIIELTCSTIPNINGCDTMFYGANYGSLLHEAVDSSRWDNIKKNFLLDKITDEIATEFYDGINENLNDGWSFAVNSNTGFKHMMWRFRQSDDGFRVAFLLSFIRKIYKNCDAKIERNQIEISKFLSNYIEIHENKNDCRVESTEHSIKYNVKEHLETLGLETIENIDGRVYESIRINKLYETENRKEKSILRERLLTFGEKVRNIQHYFFHCNEETITVLLGKLLTRIWWIYHLSSPVMEPIERYDIQEEIINMQLSSSDSSDDEDDE</sequence>
<name>A0A6C0HVF2_9ZZZZ</name>
<dbReference type="InterPro" id="IPR027417">
    <property type="entry name" value="P-loop_NTPase"/>
</dbReference>
<protein>
    <recommendedName>
        <fullName evidence="3">Helicase ATP-binding domain-containing protein</fullName>
    </recommendedName>
</protein>
<keyword evidence="2" id="KW-0547">Nucleotide-binding</keyword>
<accession>A0A6C0HVF2</accession>
<proteinExistence type="predicted"/>
<evidence type="ECO:0000256" key="2">
    <source>
        <dbReference type="ARBA" id="ARBA00022806"/>
    </source>
</evidence>
<dbReference type="GO" id="GO:0016787">
    <property type="term" value="F:hydrolase activity"/>
    <property type="evidence" value="ECO:0007669"/>
    <property type="project" value="UniProtKB-KW"/>
</dbReference>
<feature type="domain" description="Helicase ATP-binding" evidence="3">
    <location>
        <begin position="213"/>
        <end position="377"/>
    </location>
</feature>
<reference evidence="4" key="1">
    <citation type="journal article" date="2020" name="Nature">
        <title>Giant virus diversity and host interactions through global metagenomics.</title>
        <authorList>
            <person name="Schulz F."/>
            <person name="Roux S."/>
            <person name="Paez-Espino D."/>
            <person name="Jungbluth S."/>
            <person name="Walsh D.A."/>
            <person name="Denef V.J."/>
            <person name="McMahon K.D."/>
            <person name="Konstantinidis K.T."/>
            <person name="Eloe-Fadrosh E.A."/>
            <person name="Kyrpides N.C."/>
            <person name="Woyke T."/>
        </authorList>
    </citation>
    <scope>NUCLEOTIDE SEQUENCE</scope>
    <source>
        <strain evidence="4">GVMAG-M-3300023184-177</strain>
    </source>
</reference>
<dbReference type="GO" id="GO:0003676">
    <property type="term" value="F:nucleic acid binding"/>
    <property type="evidence" value="ECO:0007669"/>
    <property type="project" value="InterPro"/>
</dbReference>
<keyword evidence="2" id="KW-0347">Helicase</keyword>
<dbReference type="AlphaFoldDB" id="A0A6C0HVF2"/>
<dbReference type="GO" id="GO:0005524">
    <property type="term" value="F:ATP binding"/>
    <property type="evidence" value="ECO:0007669"/>
    <property type="project" value="InterPro"/>
</dbReference>
<dbReference type="GO" id="GO:0004386">
    <property type="term" value="F:helicase activity"/>
    <property type="evidence" value="ECO:0007669"/>
    <property type="project" value="UniProtKB-KW"/>
</dbReference>
<evidence type="ECO:0000259" key="3">
    <source>
        <dbReference type="PROSITE" id="PS51192"/>
    </source>
</evidence>
<dbReference type="PANTHER" id="PTHR44533">
    <property type="entry name" value="DEAD/H RNA HELICASE, PUTATIVE-RELATED"/>
    <property type="match status" value="1"/>
</dbReference>
<keyword evidence="2" id="KW-0067">ATP-binding</keyword>
<dbReference type="SMART" id="SM00487">
    <property type="entry name" value="DEXDc"/>
    <property type="match status" value="1"/>
</dbReference>
<evidence type="ECO:0000256" key="1">
    <source>
        <dbReference type="ARBA" id="ARBA00022801"/>
    </source>
</evidence>
<dbReference type="InterPro" id="IPR011545">
    <property type="entry name" value="DEAD/DEAH_box_helicase_dom"/>
</dbReference>
<dbReference type="GO" id="GO:0005737">
    <property type="term" value="C:cytoplasm"/>
    <property type="evidence" value="ECO:0007669"/>
    <property type="project" value="TreeGrafter"/>
</dbReference>
<dbReference type="InterPro" id="IPR014001">
    <property type="entry name" value="Helicase_ATP-bd"/>
</dbReference>
<dbReference type="Pfam" id="PF00270">
    <property type="entry name" value="DEAD"/>
    <property type="match status" value="1"/>
</dbReference>
<organism evidence="4">
    <name type="scientific">viral metagenome</name>
    <dbReference type="NCBI Taxonomy" id="1070528"/>
    <lineage>
        <taxon>unclassified sequences</taxon>
        <taxon>metagenomes</taxon>
        <taxon>organismal metagenomes</taxon>
    </lineage>
</organism>
<keyword evidence="1" id="KW-0378">Hydrolase</keyword>
<dbReference type="Gene3D" id="3.40.50.300">
    <property type="entry name" value="P-loop containing nucleotide triphosphate hydrolases"/>
    <property type="match status" value="2"/>
</dbReference>